<sequence length="84" mass="9368">MAELTKEERKWLNDVQKVLNRCPSKRLGFATAGDRDITVYDSSFSDLIFIVLERERGDYIPTATKLGAVLGVIYFPSPVESTAG</sequence>
<protein>
    <submittedName>
        <fullName evidence="1">Uncharacterized protein</fullName>
    </submittedName>
</protein>
<accession>A0A515CW67</accession>
<evidence type="ECO:0000313" key="1">
    <source>
        <dbReference type="EMBL" id="QDL32415.1"/>
    </source>
</evidence>
<proteinExistence type="predicted"/>
<gene>
    <name evidence="1" type="ORF">EGO53_11705</name>
</gene>
<name>A0A515CW67_SERLI</name>
<dbReference type="EMBL" id="CP033893">
    <property type="protein sequence ID" value="QDL32415.1"/>
    <property type="molecule type" value="Genomic_DNA"/>
</dbReference>
<dbReference type="Proteomes" id="UP000317572">
    <property type="component" value="Chromosome"/>
</dbReference>
<organism evidence="1 2">
    <name type="scientific">Serratia liquefaciens</name>
    <dbReference type="NCBI Taxonomy" id="614"/>
    <lineage>
        <taxon>Bacteria</taxon>
        <taxon>Pseudomonadati</taxon>
        <taxon>Pseudomonadota</taxon>
        <taxon>Gammaproteobacteria</taxon>
        <taxon>Enterobacterales</taxon>
        <taxon>Yersiniaceae</taxon>
        <taxon>Serratia</taxon>
    </lineage>
</organism>
<reference evidence="1 2" key="1">
    <citation type="submission" date="2018-11" db="EMBL/GenBank/DDBJ databases">
        <title>The first complete genome of Serratia liquefaciens isolated from metalophyte plant revel distinctness adaptive mechanisms in an extreme habitat.</title>
        <authorList>
            <person name="Caneschi W.L."/>
            <person name="Sanchez A.B."/>
            <person name="Felestrino E.B."/>
            <person name="Assis R.A.B."/>
            <person name="Lemes C.G.C."/>
            <person name="Cordeiro I.F."/>
            <person name="Fonseca N.P."/>
            <person name="Villa M."/>
            <person name="Vieira I.T."/>
            <person name="Moraes L.A."/>
            <person name="Kamino L.H.Y."/>
            <person name="do Carmo F."/>
            <person name="Garcia C.M."/>
            <person name="Almeida N.F."/>
            <person name="Silva R.S."/>
            <person name="Ferro J.A."/>
            <person name="Ferro M.I.T."/>
            <person name="Varani A.M."/>
            <person name="Ferreira R.M."/>
            <person name="dos Santos V.L."/>
            <person name="Silva U.C."/>
            <person name="Setubal J.C."/>
            <person name="Moreira L.M."/>
        </authorList>
    </citation>
    <scope>NUCLEOTIDE SEQUENCE [LARGE SCALE GENOMIC DNA]</scope>
    <source>
        <strain evidence="1 2">FG3</strain>
    </source>
</reference>
<dbReference type="RefSeq" id="WP_142815350.1">
    <property type="nucleotide sequence ID" value="NZ_CP033893.1"/>
</dbReference>
<evidence type="ECO:0000313" key="2">
    <source>
        <dbReference type="Proteomes" id="UP000317572"/>
    </source>
</evidence>
<dbReference type="AlphaFoldDB" id="A0A515CW67"/>